<comment type="subcellular location">
    <subcellularLocation>
        <location evidence="1">Virion</location>
    </subcellularLocation>
</comment>
<evidence type="ECO:0000256" key="1">
    <source>
        <dbReference type="ARBA" id="ARBA00004328"/>
    </source>
</evidence>
<name>A0A6J5MQV9_9CAUD</name>
<protein>
    <recommendedName>
        <fullName evidence="4">Right handed beta helix region</fullName>
    </recommendedName>
</protein>
<reference evidence="3" key="1">
    <citation type="submission" date="2020-04" db="EMBL/GenBank/DDBJ databases">
        <authorList>
            <person name="Chiriac C."/>
            <person name="Salcher M."/>
            <person name="Ghai R."/>
            <person name="Kavagutti S V."/>
        </authorList>
    </citation>
    <scope>NUCLEOTIDE SEQUENCE</scope>
</reference>
<organism evidence="3">
    <name type="scientific">uncultured Caudovirales phage</name>
    <dbReference type="NCBI Taxonomy" id="2100421"/>
    <lineage>
        <taxon>Viruses</taxon>
        <taxon>Duplodnaviria</taxon>
        <taxon>Heunggongvirae</taxon>
        <taxon>Uroviricota</taxon>
        <taxon>Caudoviricetes</taxon>
        <taxon>Peduoviridae</taxon>
        <taxon>Maltschvirus</taxon>
        <taxon>Maltschvirus maltsch</taxon>
    </lineage>
</organism>
<dbReference type="InterPro" id="IPR011050">
    <property type="entry name" value="Pectin_lyase_fold/virulence"/>
</dbReference>
<dbReference type="InterPro" id="IPR012334">
    <property type="entry name" value="Pectin_lyas_fold"/>
</dbReference>
<dbReference type="GO" id="GO:0019058">
    <property type="term" value="P:viral life cycle"/>
    <property type="evidence" value="ECO:0007669"/>
    <property type="project" value="UniProtKB-ARBA"/>
</dbReference>
<dbReference type="Gene3D" id="2.160.20.10">
    <property type="entry name" value="Single-stranded right-handed beta-helix, Pectin lyase-like"/>
    <property type="match status" value="2"/>
</dbReference>
<dbReference type="GO" id="GO:0051701">
    <property type="term" value="P:biological process involved in interaction with host"/>
    <property type="evidence" value="ECO:0007669"/>
    <property type="project" value="UniProtKB-ARBA"/>
</dbReference>
<dbReference type="EMBL" id="LR796526">
    <property type="protein sequence ID" value="CAB4149545.1"/>
    <property type="molecule type" value="Genomic_DNA"/>
</dbReference>
<evidence type="ECO:0000256" key="2">
    <source>
        <dbReference type="ARBA" id="ARBA00022844"/>
    </source>
</evidence>
<dbReference type="SUPFAM" id="SSF51126">
    <property type="entry name" value="Pectin lyase-like"/>
    <property type="match status" value="1"/>
</dbReference>
<accession>A0A6J5MQV9</accession>
<dbReference type="GO" id="GO:0044423">
    <property type="term" value="C:virion component"/>
    <property type="evidence" value="ECO:0007669"/>
    <property type="project" value="UniProtKB-KW"/>
</dbReference>
<gene>
    <name evidence="3" type="ORF">UFOVP555_8</name>
</gene>
<keyword evidence="2" id="KW-0946">Virion</keyword>
<proteinExistence type="predicted"/>
<sequence>MTINSETRVAGPFEGNDSTVTFPFSFKVFDSDELLVVRATGATETVLVLGTNYSVTLNPDQNASPGGSVTLTAPLASGSLLTLTSDLEYLQPLDLTNQGGFYPRVINNAFDRVTILLQQLKAIANRTLKFPLSDGPVGDLPGRADRAGSVLAFDAATGEPIAGPNIAQLGTVAGGIQAIATVANNIDDVNTVADNIGNVNAVGGSISNVNILVNDLANVDIVAENIGDVNIVAANLDDLTNFSGVYYGARATDPTTRSDGSPMEVGDLYFNTAFHELRVYSGVQWRSGVSGLVTVQNFSGNSSTTAFTLNTAPGNENLTQVYIHGVYQQKNTYAVVGTTLTFATAPPTGSDNIEVVLTPLAPTDDVLRTDLSLPTGSGIIGFTRSPLAAAVGSLARAASGLSISIWEYANLVTVKPDANDPSTWTWTPALVGMINDWADGTRHVNFIIPTGNYPCGKAEITERHNWTLLGPGTLVKNTKDAQLSLYRCNKVRVRDMTFNGNIAWDEATNGSILPGVGRSAYAAGIYAQQCDDLHIFMVDFFGFANDPVSIRGQYVVGSGLPGSAGATLQTPSTNVSVTFCNIWNYRNTAVYLAGVHGSYVGQNNIWTDDDFGYVRGNGIYYVDWCEHGVAFANNMRRIGDNGVGVGEVGNPIAQNKHIQLLNTKVDRCVYMGILVAGGEDILVRDSTLLRCMMQQALTPEAFLLPGNPGGLQIKGGNTSRNKRIKALDNTIMFSYQRGLYAFDDAAVLLEHQSYGIELVGNKSLFSQQENIYVNLAQPAIIDRNEAYHGETVGITVSGGHELTRNRAAYNKTHGILSSQLGTFSGQSQVVEASSNWAWENGLNGMQFAGTSQTRATALSNKCYGNGKLATTVAGRAGLRFNGLTSPIGGYNRLWDNQGAGMIFDRCTNFVGDTNTATNNGLDATLVQKERAGIYVLCEVSAFRTGRLMSNKLYAGANQQTGYAAEFDTTGQLVAIGNEPDSHPIVPQNIVRKSWADIFNNE</sequence>
<evidence type="ECO:0008006" key="4">
    <source>
        <dbReference type="Google" id="ProtNLM"/>
    </source>
</evidence>
<evidence type="ECO:0000313" key="3">
    <source>
        <dbReference type="EMBL" id="CAB4149545.1"/>
    </source>
</evidence>